<evidence type="ECO:0000256" key="2">
    <source>
        <dbReference type="ARBA" id="ARBA00004496"/>
    </source>
</evidence>
<keyword evidence="6 13" id="KW-0963">Cytoplasm</keyword>
<feature type="binding site" evidence="13">
    <location>
        <begin position="12"/>
        <end position="19"/>
    </location>
    <ligand>
        <name>ATP</name>
        <dbReference type="ChEBI" id="CHEBI:30616"/>
    </ligand>
</feature>
<comment type="catalytic activity">
    <reaction evidence="12 13">
        <text>GMP + ATP = GDP + ADP</text>
        <dbReference type="Rhea" id="RHEA:20780"/>
        <dbReference type="ChEBI" id="CHEBI:30616"/>
        <dbReference type="ChEBI" id="CHEBI:58115"/>
        <dbReference type="ChEBI" id="CHEBI:58189"/>
        <dbReference type="ChEBI" id="CHEBI:456216"/>
        <dbReference type="EC" id="2.7.4.8"/>
    </reaction>
</comment>
<dbReference type="Proteomes" id="UP000315498">
    <property type="component" value="Unassembled WGS sequence"/>
</dbReference>
<comment type="similarity">
    <text evidence="3 13">Belongs to the guanylate kinase family.</text>
</comment>
<protein>
    <recommendedName>
        <fullName evidence="5 13">Guanylate kinase</fullName>
        <ecNumber evidence="4 13">2.7.4.8</ecNumber>
    </recommendedName>
    <alternativeName>
        <fullName evidence="11 13">GMP kinase</fullName>
    </alternativeName>
</protein>
<dbReference type="InterPro" id="IPR020590">
    <property type="entry name" value="Guanylate_kinase_CS"/>
</dbReference>
<dbReference type="CDD" id="cd00071">
    <property type="entry name" value="GMPK"/>
    <property type="match status" value="1"/>
</dbReference>
<sequence>MSNRGNLIIFAAPSGAGKSSLINGMIEKDKDSYELSISATTRSPREGETHGKDYFFISDEEFNKLKENGAFIEHAEVHGHQYGTLKSFIEEKLEIGINVILDIDVQGFNQIKETLKDTISIFIIPPSMEELKKRLITRGLDSDDVIKKRLANAKTELKSAELFDYVVLNKDFDKALEEISAIIFGKHYENNQVNINILEDLLD</sequence>
<proteinExistence type="inferred from homology"/>
<dbReference type="EMBL" id="SHBG01000017">
    <property type="protein sequence ID" value="RZO24610.1"/>
    <property type="molecule type" value="Genomic_DNA"/>
</dbReference>
<keyword evidence="10 13" id="KW-0067">ATP-binding</keyword>
<dbReference type="Pfam" id="PF00625">
    <property type="entry name" value="Guanylate_kin"/>
    <property type="match status" value="1"/>
</dbReference>
<evidence type="ECO:0000313" key="16">
    <source>
        <dbReference type="Proteomes" id="UP000315498"/>
    </source>
</evidence>
<evidence type="ECO:0000259" key="14">
    <source>
        <dbReference type="PROSITE" id="PS50052"/>
    </source>
</evidence>
<keyword evidence="8 13" id="KW-0547">Nucleotide-binding</keyword>
<dbReference type="AlphaFoldDB" id="A0A520MTQ5"/>
<dbReference type="InterPro" id="IPR027417">
    <property type="entry name" value="P-loop_NTPase"/>
</dbReference>
<evidence type="ECO:0000256" key="9">
    <source>
        <dbReference type="ARBA" id="ARBA00022777"/>
    </source>
</evidence>
<evidence type="ECO:0000256" key="12">
    <source>
        <dbReference type="ARBA" id="ARBA00048594"/>
    </source>
</evidence>
<accession>A0A520MTQ5</accession>
<keyword evidence="9 13" id="KW-0418">Kinase</keyword>
<evidence type="ECO:0000256" key="4">
    <source>
        <dbReference type="ARBA" id="ARBA00012961"/>
    </source>
</evidence>
<comment type="caution">
    <text evidence="15">The sequence shown here is derived from an EMBL/GenBank/DDBJ whole genome shotgun (WGS) entry which is preliminary data.</text>
</comment>
<dbReference type="PANTHER" id="PTHR23117">
    <property type="entry name" value="GUANYLATE KINASE-RELATED"/>
    <property type="match status" value="1"/>
</dbReference>
<dbReference type="SMART" id="SM00072">
    <property type="entry name" value="GuKc"/>
    <property type="match status" value="1"/>
</dbReference>
<dbReference type="InterPro" id="IPR017665">
    <property type="entry name" value="Guanylate_kinase"/>
</dbReference>
<evidence type="ECO:0000256" key="6">
    <source>
        <dbReference type="ARBA" id="ARBA00022490"/>
    </source>
</evidence>
<evidence type="ECO:0000313" key="15">
    <source>
        <dbReference type="EMBL" id="RZO24610.1"/>
    </source>
</evidence>
<keyword evidence="7 13" id="KW-0808">Transferase</keyword>
<evidence type="ECO:0000256" key="10">
    <source>
        <dbReference type="ARBA" id="ARBA00022840"/>
    </source>
</evidence>
<reference evidence="15 16" key="1">
    <citation type="submission" date="2019-02" db="EMBL/GenBank/DDBJ databases">
        <title>Prokaryotic population dynamics and viral predation in marine succession experiment using metagenomics: the confinement effect.</title>
        <authorList>
            <person name="Haro-Moreno J.M."/>
            <person name="Rodriguez-Valera F."/>
            <person name="Lopez-Perez M."/>
        </authorList>
    </citation>
    <scope>NUCLEOTIDE SEQUENCE [LARGE SCALE GENOMIC DNA]</scope>
    <source>
        <strain evidence="15">MED-G161</strain>
    </source>
</reference>
<dbReference type="FunFam" id="3.30.63.10:FF:000005">
    <property type="entry name" value="Guanylate kinase"/>
    <property type="match status" value="1"/>
</dbReference>
<dbReference type="GO" id="GO:0004385">
    <property type="term" value="F:GMP kinase activity"/>
    <property type="evidence" value="ECO:0007669"/>
    <property type="project" value="UniProtKB-UniRule"/>
</dbReference>
<dbReference type="SUPFAM" id="SSF52540">
    <property type="entry name" value="P-loop containing nucleoside triphosphate hydrolases"/>
    <property type="match status" value="1"/>
</dbReference>
<dbReference type="InterPro" id="IPR008144">
    <property type="entry name" value="Guanylate_kin-like_dom"/>
</dbReference>
<dbReference type="GO" id="GO:0005524">
    <property type="term" value="F:ATP binding"/>
    <property type="evidence" value="ECO:0007669"/>
    <property type="project" value="UniProtKB-UniRule"/>
</dbReference>
<comment type="function">
    <text evidence="1 13">Essential for recycling GMP and indirectly, cGMP.</text>
</comment>
<evidence type="ECO:0000256" key="5">
    <source>
        <dbReference type="ARBA" id="ARBA00016296"/>
    </source>
</evidence>
<organism evidence="15 16">
    <name type="scientific">SAR86 cluster bacterium</name>
    <dbReference type="NCBI Taxonomy" id="2030880"/>
    <lineage>
        <taxon>Bacteria</taxon>
        <taxon>Pseudomonadati</taxon>
        <taxon>Pseudomonadota</taxon>
        <taxon>Gammaproteobacteria</taxon>
        <taxon>SAR86 cluster</taxon>
    </lineage>
</organism>
<name>A0A520MTQ5_9GAMM</name>
<dbReference type="HAMAP" id="MF_00328">
    <property type="entry name" value="Guanylate_kinase"/>
    <property type="match status" value="1"/>
</dbReference>
<dbReference type="PROSITE" id="PS00856">
    <property type="entry name" value="GUANYLATE_KINASE_1"/>
    <property type="match status" value="1"/>
</dbReference>
<comment type="subcellular location">
    <subcellularLocation>
        <location evidence="2 13">Cytoplasm</location>
    </subcellularLocation>
</comment>
<dbReference type="GO" id="GO:0005829">
    <property type="term" value="C:cytosol"/>
    <property type="evidence" value="ECO:0007669"/>
    <property type="project" value="TreeGrafter"/>
</dbReference>
<feature type="domain" description="Guanylate kinase-like" evidence="14">
    <location>
        <begin position="5"/>
        <end position="184"/>
    </location>
</feature>
<evidence type="ECO:0000256" key="3">
    <source>
        <dbReference type="ARBA" id="ARBA00005790"/>
    </source>
</evidence>
<dbReference type="InterPro" id="IPR008145">
    <property type="entry name" value="GK/Ca_channel_bsu"/>
</dbReference>
<dbReference type="Gene3D" id="3.40.50.300">
    <property type="entry name" value="P-loop containing nucleotide triphosphate hydrolases"/>
    <property type="match status" value="1"/>
</dbReference>
<evidence type="ECO:0000256" key="13">
    <source>
        <dbReference type="HAMAP-Rule" id="MF_00328"/>
    </source>
</evidence>
<dbReference type="Gene3D" id="3.30.63.10">
    <property type="entry name" value="Guanylate Kinase phosphate binding domain"/>
    <property type="match status" value="1"/>
</dbReference>
<dbReference type="EC" id="2.7.4.8" evidence="4 13"/>
<evidence type="ECO:0000256" key="7">
    <source>
        <dbReference type="ARBA" id="ARBA00022679"/>
    </source>
</evidence>
<evidence type="ECO:0000256" key="11">
    <source>
        <dbReference type="ARBA" id="ARBA00030128"/>
    </source>
</evidence>
<evidence type="ECO:0000256" key="1">
    <source>
        <dbReference type="ARBA" id="ARBA00003531"/>
    </source>
</evidence>
<dbReference type="PROSITE" id="PS50052">
    <property type="entry name" value="GUANYLATE_KINASE_2"/>
    <property type="match status" value="1"/>
</dbReference>
<gene>
    <name evidence="13" type="primary">gmk</name>
    <name evidence="15" type="ORF">EVA94_02375</name>
</gene>
<dbReference type="NCBIfam" id="TIGR03263">
    <property type="entry name" value="guanyl_kin"/>
    <property type="match status" value="1"/>
</dbReference>
<evidence type="ECO:0000256" key="8">
    <source>
        <dbReference type="ARBA" id="ARBA00022741"/>
    </source>
</evidence>
<dbReference type="PANTHER" id="PTHR23117:SF13">
    <property type="entry name" value="GUANYLATE KINASE"/>
    <property type="match status" value="1"/>
</dbReference>